<proteinExistence type="predicted"/>
<evidence type="ECO:0000313" key="3">
    <source>
        <dbReference type="Proteomes" id="UP000176700"/>
    </source>
</evidence>
<gene>
    <name evidence="2" type="ORF">A2W41_00400</name>
</gene>
<feature type="region of interest" description="Disordered" evidence="1">
    <location>
        <begin position="1"/>
        <end position="30"/>
    </location>
</feature>
<sequence length="59" mass="7014">MGRPKRKSVKVRKKNPSTKKRFLPGELDPKHPYRYEDPSWVGLSKEDYKKLMRGELVEV</sequence>
<dbReference type="EMBL" id="MHNI01000011">
    <property type="protein sequence ID" value="OGZ43141.1"/>
    <property type="molecule type" value="Genomic_DNA"/>
</dbReference>
<accession>A0A1G2FZZ3</accession>
<evidence type="ECO:0000313" key="2">
    <source>
        <dbReference type="EMBL" id="OGZ43141.1"/>
    </source>
</evidence>
<comment type="caution">
    <text evidence="2">The sequence shown here is derived from an EMBL/GenBank/DDBJ whole genome shotgun (WGS) entry which is preliminary data.</text>
</comment>
<feature type="compositionally biased region" description="Basic residues" evidence="1">
    <location>
        <begin position="1"/>
        <end position="22"/>
    </location>
</feature>
<reference evidence="2 3" key="1">
    <citation type="journal article" date="2016" name="Nat. Commun.">
        <title>Thousands of microbial genomes shed light on interconnected biogeochemical processes in an aquifer system.</title>
        <authorList>
            <person name="Anantharaman K."/>
            <person name="Brown C.T."/>
            <person name="Hug L.A."/>
            <person name="Sharon I."/>
            <person name="Castelle C.J."/>
            <person name="Probst A.J."/>
            <person name="Thomas B.C."/>
            <person name="Singh A."/>
            <person name="Wilkins M.J."/>
            <person name="Karaoz U."/>
            <person name="Brodie E.L."/>
            <person name="Williams K.H."/>
            <person name="Hubbard S.S."/>
            <person name="Banfield J.F."/>
        </authorList>
    </citation>
    <scope>NUCLEOTIDE SEQUENCE [LARGE SCALE GENOMIC DNA]</scope>
</reference>
<name>A0A1G2FZZ3_9BACT</name>
<evidence type="ECO:0000256" key="1">
    <source>
        <dbReference type="SAM" id="MobiDB-lite"/>
    </source>
</evidence>
<dbReference type="AlphaFoldDB" id="A0A1G2FZZ3"/>
<protein>
    <submittedName>
        <fullName evidence="2">Uncharacterized protein</fullName>
    </submittedName>
</protein>
<organism evidence="2 3">
    <name type="scientific">Candidatus Ryanbacteria bacterium RIFCSPHIGHO2_01_45_13</name>
    <dbReference type="NCBI Taxonomy" id="1802112"/>
    <lineage>
        <taxon>Bacteria</taxon>
        <taxon>Candidatus Ryaniibacteriota</taxon>
    </lineage>
</organism>
<dbReference type="Proteomes" id="UP000176700">
    <property type="component" value="Unassembled WGS sequence"/>
</dbReference>